<organism evidence="1">
    <name type="scientific">uncultured Thermomicrobiales bacterium</name>
    <dbReference type="NCBI Taxonomy" id="1645740"/>
    <lineage>
        <taxon>Bacteria</taxon>
        <taxon>Pseudomonadati</taxon>
        <taxon>Thermomicrobiota</taxon>
        <taxon>Thermomicrobia</taxon>
        <taxon>Thermomicrobiales</taxon>
        <taxon>environmental samples</taxon>
    </lineage>
</organism>
<sequence>MRHLLCRLAGHKKARVAFSTGRFYCSRCKADLGGTVPPRLIEALPPTTIKRGTPQRFRRWVESKPPRV</sequence>
<dbReference type="Pfam" id="PF07874">
    <property type="entry name" value="DUF1660"/>
    <property type="match status" value="1"/>
</dbReference>
<dbReference type="EMBL" id="CADCWF010000371">
    <property type="protein sequence ID" value="CAA9584691.1"/>
    <property type="molecule type" value="Genomic_DNA"/>
</dbReference>
<reference evidence="1" key="1">
    <citation type="submission" date="2020-02" db="EMBL/GenBank/DDBJ databases">
        <authorList>
            <person name="Meier V. D."/>
        </authorList>
    </citation>
    <scope>NUCLEOTIDE SEQUENCE</scope>
    <source>
        <strain evidence="1">AVDCRST_MAG59</strain>
    </source>
</reference>
<gene>
    <name evidence="1" type="ORF">AVDCRST_MAG59-5310</name>
</gene>
<name>A0A6J4VPC2_9BACT</name>
<evidence type="ECO:0000313" key="1">
    <source>
        <dbReference type="EMBL" id="CAA9584691.1"/>
    </source>
</evidence>
<dbReference type="InterPro" id="IPR012455">
    <property type="entry name" value="DUF1660"/>
</dbReference>
<protein>
    <submittedName>
        <fullName evidence="1">Uncharacterized protein</fullName>
    </submittedName>
</protein>
<accession>A0A6J4VPC2</accession>
<proteinExistence type="predicted"/>
<dbReference type="AlphaFoldDB" id="A0A6J4VPC2"/>